<dbReference type="AlphaFoldDB" id="A0A2N5UAN4"/>
<proteinExistence type="predicted"/>
<reference evidence="2 3" key="1">
    <citation type="submission" date="2017-11" db="EMBL/GenBank/DDBJ databases">
        <title>De novo assembly and phasing of dikaryotic genomes from two isolates of Puccinia coronata f. sp. avenae, the causal agent of oat crown rust.</title>
        <authorList>
            <person name="Miller M.E."/>
            <person name="Zhang Y."/>
            <person name="Omidvar V."/>
            <person name="Sperschneider J."/>
            <person name="Schwessinger B."/>
            <person name="Raley C."/>
            <person name="Palmer J.M."/>
            <person name="Garnica D."/>
            <person name="Upadhyaya N."/>
            <person name="Rathjen J."/>
            <person name="Taylor J.M."/>
            <person name="Park R.F."/>
            <person name="Dodds P.N."/>
            <person name="Hirsch C.D."/>
            <person name="Kianian S.F."/>
            <person name="Figueroa M."/>
        </authorList>
    </citation>
    <scope>NUCLEOTIDE SEQUENCE [LARGE SCALE GENOMIC DNA]</scope>
    <source>
        <strain evidence="2">12NC29</strain>
    </source>
</reference>
<protein>
    <submittedName>
        <fullName evidence="2">Uncharacterized protein</fullName>
    </submittedName>
</protein>
<dbReference type="EMBL" id="PGCJ01000270">
    <property type="protein sequence ID" value="PLW34784.1"/>
    <property type="molecule type" value="Genomic_DNA"/>
</dbReference>
<accession>A0A2N5UAN4</accession>
<evidence type="ECO:0000256" key="1">
    <source>
        <dbReference type="SAM" id="MobiDB-lite"/>
    </source>
</evidence>
<gene>
    <name evidence="2" type="ORF">PCANC_23684</name>
</gene>
<keyword evidence="3" id="KW-1185">Reference proteome</keyword>
<organism evidence="2 3">
    <name type="scientific">Puccinia coronata f. sp. avenae</name>
    <dbReference type="NCBI Taxonomy" id="200324"/>
    <lineage>
        <taxon>Eukaryota</taxon>
        <taxon>Fungi</taxon>
        <taxon>Dikarya</taxon>
        <taxon>Basidiomycota</taxon>
        <taxon>Pucciniomycotina</taxon>
        <taxon>Pucciniomycetes</taxon>
        <taxon>Pucciniales</taxon>
        <taxon>Pucciniaceae</taxon>
        <taxon>Puccinia</taxon>
    </lineage>
</organism>
<feature type="compositionally biased region" description="Polar residues" evidence="1">
    <location>
        <begin position="26"/>
        <end position="37"/>
    </location>
</feature>
<dbReference type="Proteomes" id="UP000235388">
    <property type="component" value="Unassembled WGS sequence"/>
</dbReference>
<name>A0A2N5UAN4_9BASI</name>
<comment type="caution">
    <text evidence="2">The sequence shown here is derived from an EMBL/GenBank/DDBJ whole genome shotgun (WGS) entry which is preliminary data.</text>
</comment>
<feature type="compositionally biased region" description="Low complexity" evidence="1">
    <location>
        <begin position="47"/>
        <end position="64"/>
    </location>
</feature>
<sequence length="64" mass="6612">MNSSHSSHGKPTHIFWPAHSAPVASLRSSHGQLTQLQWPAHPAPVASSSNSLPGSSSSPSSFAP</sequence>
<evidence type="ECO:0000313" key="2">
    <source>
        <dbReference type="EMBL" id="PLW34784.1"/>
    </source>
</evidence>
<evidence type="ECO:0000313" key="3">
    <source>
        <dbReference type="Proteomes" id="UP000235388"/>
    </source>
</evidence>
<feature type="region of interest" description="Disordered" evidence="1">
    <location>
        <begin position="26"/>
        <end position="64"/>
    </location>
</feature>